<gene>
    <name evidence="3" type="ORF">OJ252_2488</name>
</gene>
<sequence>MRKSLASLVGNIGNSIGLGGTPSVRAGNIDNDEMGVNDFEISSRKGTYGLTTSANRLYSSPSRPSGLPPPLPYNTANNDSNYMVSSSIENTSILTPFSLRGKMGSLAAHKEDADDGMIMGPSFNHMSSNITGKTPQTTKSHVRIKSAGVTPYRIENSIGNMNSGASGLFVGGGGGSSVSQIFTPLNNKSKFLPILPRSPRNELYENMSMKSNIPSISRDVKSQTASSLNELNVDSVFSETMVAPVAVSNLNNDNPSESLEMLRKRLNEKSQEVHFLKKTVQDLEARISSLENKERILVESEINNKKRIDELQVERHESNERIAQLKREILQLQEEHSNLVKENKCLSGNYELKCFEISKLNEEIDTIQNTYKSNFTLKYLTPLKNLLYESIIEIERKIGKETIMNVEFEKNNMEMDAIVKTLHEYIQNLKQFITLKIDQDFNIIENLHSELSHVNNDFLELKREHLKLKDSFEEMKIQQEQASKSSSDVNTSSASISIVEKGQDCDSDGESSDLILESESHNDLVKEVPSTPRRMGLLNSSTLQLGLTNLAKSLLGYTYINKSDTPDNDSIDRSKSILEGKLQKDKVVKKKKITSRRVENSEDLNGIENKPRKVLKKIDKKKESIKRKKVTSSTTGSRLDSEDIDIQHERDEGMLNLSSEDDVQGSQPASKSKSKVSSSSKSKASSSSSTTSSSKAKTSSSSSTTSTTKSKTSSSSSTTSTTKSKTSSSSSTTSTTKAKTSSNSVASTSVSKPKSKTKSSSLTAVKTDSGTLDQVKSSSCKGVKSQTRGVKVVDKDSKLSEGVGKTKSSVKQTAKKGSGSARGREEDQQELEKPKTGTKRIKT</sequence>
<proteinExistence type="predicted"/>
<keyword evidence="1" id="KW-0175">Coiled coil</keyword>
<feature type="region of interest" description="Disordered" evidence="2">
    <location>
        <begin position="499"/>
        <end position="527"/>
    </location>
</feature>
<feature type="compositionally biased region" description="Basic and acidic residues" evidence="2">
    <location>
        <begin position="639"/>
        <end position="653"/>
    </location>
</feature>
<accession>A0ABQ8P528</accession>
<feature type="region of interest" description="Disordered" evidence="2">
    <location>
        <begin position="618"/>
        <end position="843"/>
    </location>
</feature>
<reference evidence="3" key="1">
    <citation type="submission" date="2022-10" db="EMBL/GenBank/DDBJ databases">
        <title>Adaptive evolution leads to modifications in subtelomeric GC content in a zoonotic Cryptosporidium species.</title>
        <authorList>
            <person name="Li J."/>
            <person name="Feng Y."/>
            <person name="Xiao L."/>
        </authorList>
    </citation>
    <scope>NUCLEOTIDE SEQUENCE</scope>
    <source>
        <strain evidence="3">25894</strain>
    </source>
</reference>
<name>A0ABQ8P528_9CRYT</name>
<organism evidence="3 4">
    <name type="scientific">Cryptosporidium canis</name>
    <dbReference type="NCBI Taxonomy" id="195482"/>
    <lineage>
        <taxon>Eukaryota</taxon>
        <taxon>Sar</taxon>
        <taxon>Alveolata</taxon>
        <taxon>Apicomplexa</taxon>
        <taxon>Conoidasida</taxon>
        <taxon>Coccidia</taxon>
        <taxon>Eucoccidiorida</taxon>
        <taxon>Eimeriorina</taxon>
        <taxon>Cryptosporidiidae</taxon>
        <taxon>Cryptosporidium</taxon>
    </lineage>
</organism>
<feature type="coiled-coil region" evidence="1">
    <location>
        <begin position="259"/>
        <end position="342"/>
    </location>
</feature>
<feature type="compositionally biased region" description="Low complexity" evidence="2">
    <location>
        <begin position="669"/>
        <end position="767"/>
    </location>
</feature>
<feature type="compositionally biased region" description="Polar residues" evidence="2">
    <location>
        <begin position="768"/>
        <end position="788"/>
    </location>
</feature>
<evidence type="ECO:0000256" key="2">
    <source>
        <dbReference type="SAM" id="MobiDB-lite"/>
    </source>
</evidence>
<protein>
    <submittedName>
        <fullName evidence="3">Uncharacterized protein</fullName>
    </submittedName>
</protein>
<feature type="compositionally biased region" description="Basic and acidic residues" evidence="2">
    <location>
        <begin position="822"/>
        <end position="835"/>
    </location>
</feature>
<evidence type="ECO:0000256" key="1">
    <source>
        <dbReference type="SAM" id="Coils"/>
    </source>
</evidence>
<evidence type="ECO:0000313" key="3">
    <source>
        <dbReference type="EMBL" id="KAJ1608550.1"/>
    </source>
</evidence>
<keyword evidence="4" id="KW-1185">Reference proteome</keyword>
<dbReference type="EMBL" id="JAPCXB010000093">
    <property type="protein sequence ID" value="KAJ1608550.1"/>
    <property type="molecule type" value="Genomic_DNA"/>
</dbReference>
<dbReference type="Proteomes" id="UP001071777">
    <property type="component" value="Unassembled WGS sequence"/>
</dbReference>
<evidence type="ECO:0000313" key="4">
    <source>
        <dbReference type="Proteomes" id="UP001071777"/>
    </source>
</evidence>
<comment type="caution">
    <text evidence="3">The sequence shown here is derived from an EMBL/GenBank/DDBJ whole genome shotgun (WGS) entry which is preliminary data.</text>
</comment>